<dbReference type="SUPFAM" id="SSF50475">
    <property type="entry name" value="FMN-binding split barrel"/>
    <property type="match status" value="1"/>
</dbReference>
<accession>A0A6M0GZL1</accession>
<dbReference type="EMBL" id="JAAGPU010000002">
    <property type="protein sequence ID" value="NEU03657.1"/>
    <property type="molecule type" value="Genomic_DNA"/>
</dbReference>
<keyword evidence="4" id="KW-1185">Reference proteome</keyword>
<proteinExistence type="inferred from homology"/>
<dbReference type="Pfam" id="PF01613">
    <property type="entry name" value="Flavin_Reduct"/>
    <property type="match status" value="1"/>
</dbReference>
<dbReference type="PANTHER" id="PTHR43567:SF5">
    <property type="entry name" value="HYPOTHETICAL CYTOSOLIC PROTEIN"/>
    <property type="match status" value="1"/>
</dbReference>
<dbReference type="GO" id="GO:0010181">
    <property type="term" value="F:FMN binding"/>
    <property type="evidence" value="ECO:0007669"/>
    <property type="project" value="InterPro"/>
</dbReference>
<dbReference type="InterPro" id="IPR052174">
    <property type="entry name" value="Flavoredoxin"/>
</dbReference>
<dbReference type="Gene3D" id="2.30.110.10">
    <property type="entry name" value="Electron Transport, Fmn-binding Protein, Chain A"/>
    <property type="match status" value="1"/>
</dbReference>
<reference evidence="3 4" key="1">
    <citation type="submission" date="2020-02" db="EMBL/GenBank/DDBJ databases">
        <title>Genome assembly of a novel Clostridium senegalense strain.</title>
        <authorList>
            <person name="Gupta T.B."/>
            <person name="Jauregui R."/>
            <person name="Maclean P."/>
            <person name="Nawarathana A."/>
            <person name="Brightwell G."/>
        </authorList>
    </citation>
    <scope>NUCLEOTIDE SEQUENCE [LARGE SCALE GENOMIC DNA]</scope>
    <source>
        <strain evidence="3 4">AGRFS4</strain>
    </source>
</reference>
<dbReference type="GO" id="GO:0016646">
    <property type="term" value="F:oxidoreductase activity, acting on the CH-NH group of donors, NAD or NADP as acceptor"/>
    <property type="evidence" value="ECO:0007669"/>
    <property type="project" value="UniProtKB-ARBA"/>
</dbReference>
<comment type="caution">
    <text evidence="3">The sequence shown here is derived from an EMBL/GenBank/DDBJ whole genome shotgun (WGS) entry which is preliminary data.</text>
</comment>
<dbReference type="RefSeq" id="WP_061994223.1">
    <property type="nucleotide sequence ID" value="NZ_JAAGPU010000002.1"/>
</dbReference>
<feature type="domain" description="Flavin reductase like" evidence="2">
    <location>
        <begin position="20"/>
        <end position="162"/>
    </location>
</feature>
<organism evidence="3 4">
    <name type="scientific">Clostridium senegalense</name>
    <dbReference type="NCBI Taxonomy" id="1465809"/>
    <lineage>
        <taxon>Bacteria</taxon>
        <taxon>Bacillati</taxon>
        <taxon>Bacillota</taxon>
        <taxon>Clostridia</taxon>
        <taxon>Eubacteriales</taxon>
        <taxon>Clostridiaceae</taxon>
        <taxon>Clostridium</taxon>
    </lineage>
</organism>
<dbReference type="PANTHER" id="PTHR43567">
    <property type="entry name" value="FLAVOREDOXIN-RELATED-RELATED"/>
    <property type="match status" value="1"/>
</dbReference>
<protein>
    <submittedName>
        <fullName evidence="3">Flavin reductase family protein</fullName>
    </submittedName>
</protein>
<evidence type="ECO:0000256" key="1">
    <source>
        <dbReference type="ARBA" id="ARBA00038054"/>
    </source>
</evidence>
<evidence type="ECO:0000313" key="3">
    <source>
        <dbReference type="EMBL" id="NEU03657.1"/>
    </source>
</evidence>
<dbReference type="AlphaFoldDB" id="A0A6M0GZL1"/>
<dbReference type="InterPro" id="IPR012349">
    <property type="entry name" value="Split_barrel_FMN-bd"/>
</dbReference>
<comment type="similarity">
    <text evidence="1">Belongs to the flavoredoxin family.</text>
</comment>
<evidence type="ECO:0000259" key="2">
    <source>
        <dbReference type="Pfam" id="PF01613"/>
    </source>
</evidence>
<dbReference type="Proteomes" id="UP000481872">
    <property type="component" value="Unassembled WGS sequence"/>
</dbReference>
<sequence length="164" mass="19050">MKYTKNLESALENLQAKGAFLTVKDGENVNTMTIGWGQMGYMWKKPVFMVMVRKSRYTYNLIEKATEFTVSIPVDDSMKNELILCGTKSGRDFDKVKECGLKLEKGRTVETPLISGCKLQYECKILYKHEMDKSFLDKEIDEKVYVDNDYHVLYYGEIVDCYEL</sequence>
<name>A0A6M0GZL1_9CLOT</name>
<dbReference type="InterPro" id="IPR002563">
    <property type="entry name" value="Flavin_Rdtase-like_dom"/>
</dbReference>
<gene>
    <name evidence="3" type="ORF">G3M99_02065</name>
</gene>
<evidence type="ECO:0000313" key="4">
    <source>
        <dbReference type="Proteomes" id="UP000481872"/>
    </source>
</evidence>